<dbReference type="SUPFAM" id="SSF161084">
    <property type="entry name" value="MAPEG domain-like"/>
    <property type="match status" value="1"/>
</dbReference>
<dbReference type="GO" id="GO:0016020">
    <property type="term" value="C:membrane"/>
    <property type="evidence" value="ECO:0007669"/>
    <property type="project" value="UniProtKB-SubCell"/>
</dbReference>
<evidence type="ECO:0000256" key="3">
    <source>
        <dbReference type="ARBA" id="ARBA00022989"/>
    </source>
</evidence>
<gene>
    <name evidence="6" type="ORF">CAUS1442_LOCUS6862</name>
</gene>
<keyword evidence="3 5" id="KW-1133">Transmembrane helix</keyword>
<name>A0A7R9ZLY4_9STRA</name>
<proteinExistence type="predicted"/>
<dbReference type="Gene3D" id="1.20.120.550">
    <property type="entry name" value="Membrane associated eicosanoid/glutathione metabolism-like domain"/>
    <property type="match status" value="1"/>
</dbReference>
<dbReference type="InterPro" id="IPR023352">
    <property type="entry name" value="MAPEG-like_dom_sf"/>
</dbReference>
<evidence type="ECO:0000256" key="1">
    <source>
        <dbReference type="ARBA" id="ARBA00004370"/>
    </source>
</evidence>
<keyword evidence="2 5" id="KW-0812">Transmembrane</keyword>
<dbReference type="InterPro" id="IPR001129">
    <property type="entry name" value="Membr-assoc_MAPEG"/>
</dbReference>
<keyword evidence="4 5" id="KW-0472">Membrane</keyword>
<evidence type="ECO:0000256" key="4">
    <source>
        <dbReference type="ARBA" id="ARBA00023136"/>
    </source>
</evidence>
<reference evidence="6" key="1">
    <citation type="submission" date="2021-01" db="EMBL/GenBank/DDBJ databases">
        <authorList>
            <person name="Corre E."/>
            <person name="Pelletier E."/>
            <person name="Niang G."/>
            <person name="Scheremetjew M."/>
            <person name="Finn R."/>
            <person name="Kale V."/>
            <person name="Holt S."/>
            <person name="Cochrane G."/>
            <person name="Meng A."/>
            <person name="Brown T."/>
            <person name="Cohen L."/>
        </authorList>
    </citation>
    <scope>NUCLEOTIDE SEQUENCE</scope>
    <source>
        <strain evidence="6">CCMP3328</strain>
    </source>
</reference>
<dbReference type="EMBL" id="HBEF01010875">
    <property type="protein sequence ID" value="CAD8334757.1"/>
    <property type="molecule type" value="Transcribed_RNA"/>
</dbReference>
<feature type="transmembrane region" description="Helical" evidence="5">
    <location>
        <begin position="20"/>
        <end position="42"/>
    </location>
</feature>
<feature type="transmembrane region" description="Helical" evidence="5">
    <location>
        <begin position="120"/>
        <end position="146"/>
    </location>
</feature>
<evidence type="ECO:0000256" key="2">
    <source>
        <dbReference type="ARBA" id="ARBA00022692"/>
    </source>
</evidence>
<organism evidence="6">
    <name type="scientific">Craspedostauros australis</name>
    <dbReference type="NCBI Taxonomy" id="1486917"/>
    <lineage>
        <taxon>Eukaryota</taxon>
        <taxon>Sar</taxon>
        <taxon>Stramenopiles</taxon>
        <taxon>Ochrophyta</taxon>
        <taxon>Bacillariophyta</taxon>
        <taxon>Bacillariophyceae</taxon>
        <taxon>Bacillariophycidae</taxon>
        <taxon>Naviculales</taxon>
        <taxon>Naviculaceae</taxon>
        <taxon>Craspedostauros</taxon>
    </lineage>
</organism>
<evidence type="ECO:0000256" key="5">
    <source>
        <dbReference type="SAM" id="Phobius"/>
    </source>
</evidence>
<protein>
    <submittedName>
        <fullName evidence="6">Uncharacterized protein</fullName>
    </submittedName>
</protein>
<comment type="subcellular location">
    <subcellularLocation>
        <location evidence="1">Membrane</location>
    </subcellularLocation>
</comment>
<feature type="transmembrane region" description="Helical" evidence="5">
    <location>
        <begin position="83"/>
        <end position="100"/>
    </location>
</feature>
<dbReference type="Pfam" id="PF01124">
    <property type="entry name" value="MAPEG"/>
    <property type="match status" value="1"/>
</dbReference>
<accession>A0A7R9ZLY4</accession>
<dbReference type="AlphaFoldDB" id="A0A7R9ZLY4"/>
<sequence>MFVDTFPSPDELKGAVQGTWLYLSIYLAIFIPFQSFSKFYLVKKKRAEAKAKGDKKRISLADVKYYNKTDLLALVGDRTVGNFMEFAIVFLPLLWIHALFVPGGCQESFTICVIYSISRMYYPIALSQGFAVMLSTVPGYVTYLYLFAKVGWAMM</sequence>
<evidence type="ECO:0000313" key="6">
    <source>
        <dbReference type="EMBL" id="CAD8334757.1"/>
    </source>
</evidence>